<evidence type="ECO:0000313" key="5">
    <source>
        <dbReference type="EMBL" id="SHG21114.1"/>
    </source>
</evidence>
<dbReference type="EMBL" id="FQUQ01000004">
    <property type="protein sequence ID" value="SHG21114.1"/>
    <property type="molecule type" value="Genomic_DNA"/>
</dbReference>
<dbReference type="SMART" id="SM00342">
    <property type="entry name" value="HTH_ARAC"/>
    <property type="match status" value="1"/>
</dbReference>
<dbReference type="GO" id="GO:0003700">
    <property type="term" value="F:DNA-binding transcription factor activity"/>
    <property type="evidence" value="ECO:0007669"/>
    <property type="project" value="InterPro"/>
</dbReference>
<dbReference type="Gene3D" id="1.10.10.60">
    <property type="entry name" value="Homeodomain-like"/>
    <property type="match status" value="1"/>
</dbReference>
<gene>
    <name evidence="5" type="ORF">SAMN04488522_104882</name>
</gene>
<dbReference type="InterPro" id="IPR009057">
    <property type="entry name" value="Homeodomain-like_sf"/>
</dbReference>
<evidence type="ECO:0000256" key="3">
    <source>
        <dbReference type="ARBA" id="ARBA00023163"/>
    </source>
</evidence>
<dbReference type="OrthoDB" id="323290at2"/>
<dbReference type="PANTHER" id="PTHR46796:SF13">
    <property type="entry name" value="HTH-TYPE TRANSCRIPTIONAL ACTIVATOR RHAS"/>
    <property type="match status" value="1"/>
</dbReference>
<dbReference type="InterPro" id="IPR018060">
    <property type="entry name" value="HTH_AraC"/>
</dbReference>
<dbReference type="PANTHER" id="PTHR46796">
    <property type="entry name" value="HTH-TYPE TRANSCRIPTIONAL ACTIVATOR RHAS-RELATED"/>
    <property type="match status" value="1"/>
</dbReference>
<evidence type="ECO:0000256" key="1">
    <source>
        <dbReference type="ARBA" id="ARBA00023015"/>
    </source>
</evidence>
<feature type="domain" description="HTH araC/xylS-type" evidence="4">
    <location>
        <begin position="163"/>
        <end position="265"/>
    </location>
</feature>
<keyword evidence="6" id="KW-1185">Reference proteome</keyword>
<evidence type="ECO:0000256" key="2">
    <source>
        <dbReference type="ARBA" id="ARBA00023125"/>
    </source>
</evidence>
<keyword evidence="1" id="KW-0805">Transcription regulation</keyword>
<dbReference type="Pfam" id="PF20240">
    <property type="entry name" value="DUF6597"/>
    <property type="match status" value="1"/>
</dbReference>
<evidence type="ECO:0000313" key="6">
    <source>
        <dbReference type="Proteomes" id="UP000184287"/>
    </source>
</evidence>
<dbReference type="STRING" id="288992.SAMN04488522_104882"/>
<dbReference type="PROSITE" id="PS01124">
    <property type="entry name" value="HTH_ARAC_FAMILY_2"/>
    <property type="match status" value="1"/>
</dbReference>
<proteinExistence type="predicted"/>
<reference evidence="6" key="1">
    <citation type="submission" date="2016-11" db="EMBL/GenBank/DDBJ databases">
        <authorList>
            <person name="Varghese N."/>
            <person name="Submissions S."/>
        </authorList>
    </citation>
    <scope>NUCLEOTIDE SEQUENCE [LARGE SCALE GENOMIC DNA]</scope>
    <source>
        <strain evidence="6">DSM 16990</strain>
    </source>
</reference>
<dbReference type="RefSeq" id="WP_073233737.1">
    <property type="nucleotide sequence ID" value="NZ_FQUQ01000004.1"/>
</dbReference>
<accession>A0A1M5HYN9</accession>
<keyword evidence="2 5" id="KW-0238">DNA-binding</keyword>
<dbReference type="InterPro" id="IPR050204">
    <property type="entry name" value="AraC_XylS_family_regulators"/>
</dbReference>
<sequence length="280" mass="32693">MFADIHHQNMFIPHQALQPYVHWYWYIEDGAFAEKPGCLDIYPVENTQMSFVLDEHHVFHEIGTEVYSSYPLCFVGLLDRGRSFDSFPKTIIQVVFKPYGAFKLFGIPQRHFSNEGTDMRLLFPGMDSLSEQLKHLADQPSEAILLLENWLLKRLLLSAKADVDHVAYACQQIQHAKGFIRIDSLSRSMRMSTTTLGDQFREKIGLSPKTFSRIVRFNEINNYISKHHAVNWQELVYTFGFFDQNHFIKEFKNFYGCTPSQWHQRQFPGYSSSSPLPLRI</sequence>
<keyword evidence="3" id="KW-0804">Transcription</keyword>
<evidence type="ECO:0000259" key="4">
    <source>
        <dbReference type="PROSITE" id="PS01124"/>
    </source>
</evidence>
<dbReference type="AlphaFoldDB" id="A0A1M5HYN9"/>
<protein>
    <submittedName>
        <fullName evidence="5">AraC-type DNA-binding protein</fullName>
    </submittedName>
</protein>
<dbReference type="SUPFAM" id="SSF46689">
    <property type="entry name" value="Homeodomain-like"/>
    <property type="match status" value="1"/>
</dbReference>
<dbReference type="Proteomes" id="UP000184287">
    <property type="component" value="Unassembled WGS sequence"/>
</dbReference>
<dbReference type="InterPro" id="IPR046532">
    <property type="entry name" value="DUF6597"/>
</dbReference>
<organism evidence="5 6">
    <name type="scientific">Pedobacter caeni</name>
    <dbReference type="NCBI Taxonomy" id="288992"/>
    <lineage>
        <taxon>Bacteria</taxon>
        <taxon>Pseudomonadati</taxon>
        <taxon>Bacteroidota</taxon>
        <taxon>Sphingobacteriia</taxon>
        <taxon>Sphingobacteriales</taxon>
        <taxon>Sphingobacteriaceae</taxon>
        <taxon>Pedobacter</taxon>
    </lineage>
</organism>
<name>A0A1M5HYN9_9SPHI</name>
<dbReference type="Pfam" id="PF12833">
    <property type="entry name" value="HTH_18"/>
    <property type="match status" value="1"/>
</dbReference>
<dbReference type="GO" id="GO:0043565">
    <property type="term" value="F:sequence-specific DNA binding"/>
    <property type="evidence" value="ECO:0007669"/>
    <property type="project" value="InterPro"/>
</dbReference>